<sequence>RSTLSYGKFNTGADLGDLAAKVLILRSVGGICLVPDWNATAFSEEQIKYAIHDVYASYLIGKKLLGML</sequence>
<evidence type="ECO:0000313" key="1">
    <source>
        <dbReference type="EMBL" id="RXI01739.1"/>
    </source>
</evidence>
<organism evidence="1 2">
    <name type="scientific">Malus domestica</name>
    <name type="common">Apple</name>
    <name type="synonym">Pyrus malus</name>
    <dbReference type="NCBI Taxonomy" id="3750"/>
    <lineage>
        <taxon>Eukaryota</taxon>
        <taxon>Viridiplantae</taxon>
        <taxon>Streptophyta</taxon>
        <taxon>Embryophyta</taxon>
        <taxon>Tracheophyta</taxon>
        <taxon>Spermatophyta</taxon>
        <taxon>Magnoliopsida</taxon>
        <taxon>eudicotyledons</taxon>
        <taxon>Gunneridae</taxon>
        <taxon>Pentapetalae</taxon>
        <taxon>rosids</taxon>
        <taxon>fabids</taxon>
        <taxon>Rosales</taxon>
        <taxon>Rosaceae</taxon>
        <taxon>Amygdaloideae</taxon>
        <taxon>Maleae</taxon>
        <taxon>Malus</taxon>
    </lineage>
</organism>
<keyword evidence="2" id="KW-1185">Reference proteome</keyword>
<dbReference type="EMBL" id="RDQH01000330">
    <property type="protein sequence ID" value="RXI01739.1"/>
    <property type="molecule type" value="Genomic_DNA"/>
</dbReference>
<dbReference type="InterPro" id="IPR036397">
    <property type="entry name" value="RNaseH_sf"/>
</dbReference>
<dbReference type="AlphaFoldDB" id="A0A498K0N9"/>
<accession>A0A498K0N9</accession>
<protein>
    <submittedName>
        <fullName evidence="1">Uncharacterized protein</fullName>
    </submittedName>
</protein>
<evidence type="ECO:0000313" key="2">
    <source>
        <dbReference type="Proteomes" id="UP000290289"/>
    </source>
</evidence>
<feature type="non-terminal residue" evidence="1">
    <location>
        <position position="1"/>
    </location>
</feature>
<dbReference type="Proteomes" id="UP000290289">
    <property type="component" value="Chromosome 4"/>
</dbReference>
<name>A0A498K0N9_MALDO</name>
<gene>
    <name evidence="1" type="ORF">DVH24_015088</name>
</gene>
<dbReference type="InterPro" id="IPR012337">
    <property type="entry name" value="RNaseH-like_sf"/>
</dbReference>
<comment type="caution">
    <text evidence="1">The sequence shown here is derived from an EMBL/GenBank/DDBJ whole genome shotgun (WGS) entry which is preliminary data.</text>
</comment>
<proteinExistence type="predicted"/>
<dbReference type="GO" id="GO:0003676">
    <property type="term" value="F:nucleic acid binding"/>
    <property type="evidence" value="ECO:0007669"/>
    <property type="project" value="InterPro"/>
</dbReference>
<reference evidence="1 2" key="1">
    <citation type="submission" date="2018-10" db="EMBL/GenBank/DDBJ databases">
        <title>A high-quality apple genome assembly.</title>
        <authorList>
            <person name="Hu J."/>
        </authorList>
    </citation>
    <scope>NUCLEOTIDE SEQUENCE [LARGE SCALE GENOMIC DNA]</scope>
    <source>
        <strain evidence="2">cv. HFTH1</strain>
        <tissue evidence="1">Young leaf</tissue>
    </source>
</reference>
<dbReference type="SUPFAM" id="SSF53098">
    <property type="entry name" value="Ribonuclease H-like"/>
    <property type="match status" value="1"/>
</dbReference>
<dbReference type="Gene3D" id="3.30.420.10">
    <property type="entry name" value="Ribonuclease H-like superfamily/Ribonuclease H"/>
    <property type="match status" value="1"/>
</dbReference>